<dbReference type="STRING" id="1089553.Tph_c23680"/>
<dbReference type="InterPro" id="IPR003748">
    <property type="entry name" value="DUF169"/>
</dbReference>
<protein>
    <recommendedName>
        <fullName evidence="3">DUF169 domain-containing protein</fullName>
    </recommendedName>
</protein>
<organism evidence="1 2">
    <name type="scientific">Thermacetogenium phaeum (strain ATCC BAA-254 / DSM 26808 / PB)</name>
    <dbReference type="NCBI Taxonomy" id="1089553"/>
    <lineage>
        <taxon>Bacteria</taxon>
        <taxon>Bacillati</taxon>
        <taxon>Bacillota</taxon>
        <taxon>Clostridia</taxon>
        <taxon>Thermoanaerobacterales</taxon>
        <taxon>Thermoanaerobacteraceae</taxon>
        <taxon>Thermacetogenium</taxon>
    </lineage>
</organism>
<evidence type="ECO:0008006" key="3">
    <source>
        <dbReference type="Google" id="ProtNLM"/>
    </source>
</evidence>
<dbReference type="AlphaFoldDB" id="K4LI42"/>
<dbReference type="eggNOG" id="COG2043">
    <property type="taxonomic scope" value="Bacteria"/>
</dbReference>
<proteinExistence type="predicted"/>
<name>K4LI42_THEPS</name>
<dbReference type="RefSeq" id="WP_015051423.1">
    <property type="nucleotide sequence ID" value="NC_018870.1"/>
</dbReference>
<keyword evidence="2" id="KW-1185">Reference proteome</keyword>
<dbReference type="Pfam" id="PF02596">
    <property type="entry name" value="DUF169"/>
    <property type="match status" value="1"/>
</dbReference>
<reference evidence="1 2" key="1">
    <citation type="journal article" date="2012" name="BMC Genomics">
        <title>Genome-guided analysis of physiological and morphological traits of the fermentative acetate oxidizer Thermacetogenium phaeum.</title>
        <authorList>
            <person name="Oehler D."/>
            <person name="Poehlein A."/>
            <person name="Leimbach A."/>
            <person name="Muller N."/>
            <person name="Daniel R."/>
            <person name="Gottschalk G."/>
            <person name="Schink B."/>
        </authorList>
    </citation>
    <scope>NUCLEOTIDE SEQUENCE [LARGE SCALE GENOMIC DNA]</scope>
    <source>
        <strain evidence="2">ATCC BAA-254 / DSM 26808 / PB</strain>
    </source>
</reference>
<sequence length="240" mass="26233">MLSRLQEAIYLKNHPVAVLWSDELPSGAITPGKGHEEGCVVALARRVAYEGVVAAIGRDNYGCRGAGYHLGFVEKLFPNFRYFLSCGLPGKVRGEGYKKTPELVDAWLSGFKPLPAAADYCIMKPVGLLSAEEKPESVFFLVKPDQLAALIVLANYDLPGNDGVIAPFGSGCDSIILFPRLERRGSKRGIVALTDISVRGILPPDVLGFAVPFERALEMENNVPGSFLEREDWLEVSRRL</sequence>
<dbReference type="KEGG" id="tpz:Tph_c23680"/>
<dbReference type="HOGENOM" id="CLU_086296_0_0_9"/>
<gene>
    <name evidence="1" type="ordered locus">Tph_c23680</name>
</gene>
<dbReference type="Proteomes" id="UP000000467">
    <property type="component" value="Chromosome"/>
</dbReference>
<evidence type="ECO:0000313" key="1">
    <source>
        <dbReference type="EMBL" id="AFV12558.1"/>
    </source>
</evidence>
<dbReference type="OrthoDB" id="9779322at2"/>
<accession>K4LI42</accession>
<dbReference type="EMBL" id="CP003732">
    <property type="protein sequence ID" value="AFV12558.1"/>
    <property type="molecule type" value="Genomic_DNA"/>
</dbReference>
<evidence type="ECO:0000313" key="2">
    <source>
        <dbReference type="Proteomes" id="UP000000467"/>
    </source>
</evidence>